<name>A0A6B0U044_IXORI</name>
<sequence>MRIAPALFVVPHIPNLFLFSAALVGGQRISSEILAQCLVFVHVCPYPSVHKAYVPAHRHATSFHFNVLFAPIRICS</sequence>
<dbReference type="EMBL" id="GIFC01001538">
    <property type="protein sequence ID" value="MXU83621.1"/>
    <property type="molecule type" value="Transcribed_RNA"/>
</dbReference>
<dbReference type="AlphaFoldDB" id="A0A6B0U044"/>
<proteinExistence type="predicted"/>
<protein>
    <submittedName>
        <fullName evidence="2">Putative secreted protein</fullName>
    </submittedName>
</protein>
<keyword evidence="1" id="KW-0732">Signal</keyword>
<reference evidence="2" key="1">
    <citation type="submission" date="2019-12" db="EMBL/GenBank/DDBJ databases">
        <title>An insight into the sialome of adult female Ixodes ricinus ticks feeding for 6 days.</title>
        <authorList>
            <person name="Perner J."/>
            <person name="Ribeiro J.M.C."/>
        </authorList>
    </citation>
    <scope>NUCLEOTIDE SEQUENCE</scope>
    <source>
        <strain evidence="2">Semi-engorged</strain>
        <tissue evidence="2">Salivary glands</tissue>
    </source>
</reference>
<organism evidence="2">
    <name type="scientific">Ixodes ricinus</name>
    <name type="common">Common tick</name>
    <name type="synonym">Acarus ricinus</name>
    <dbReference type="NCBI Taxonomy" id="34613"/>
    <lineage>
        <taxon>Eukaryota</taxon>
        <taxon>Metazoa</taxon>
        <taxon>Ecdysozoa</taxon>
        <taxon>Arthropoda</taxon>
        <taxon>Chelicerata</taxon>
        <taxon>Arachnida</taxon>
        <taxon>Acari</taxon>
        <taxon>Parasitiformes</taxon>
        <taxon>Ixodida</taxon>
        <taxon>Ixodoidea</taxon>
        <taxon>Ixodidae</taxon>
        <taxon>Ixodinae</taxon>
        <taxon>Ixodes</taxon>
    </lineage>
</organism>
<evidence type="ECO:0000313" key="2">
    <source>
        <dbReference type="EMBL" id="MXU83621.1"/>
    </source>
</evidence>
<feature type="chain" id="PRO_5025330568" evidence="1">
    <location>
        <begin position="27"/>
        <end position="76"/>
    </location>
</feature>
<feature type="signal peptide" evidence="1">
    <location>
        <begin position="1"/>
        <end position="26"/>
    </location>
</feature>
<evidence type="ECO:0000256" key="1">
    <source>
        <dbReference type="SAM" id="SignalP"/>
    </source>
</evidence>
<accession>A0A6B0U044</accession>